<reference evidence="2" key="1">
    <citation type="submission" date="2005-09" db="EMBL/GenBank/DDBJ databases">
        <authorList>
            <person name="Mural R.J."/>
            <person name="Li P.W."/>
            <person name="Adams M.D."/>
            <person name="Amanatides P.G."/>
            <person name="Baden-Tillson H."/>
            <person name="Barnstead M."/>
            <person name="Chin S.H."/>
            <person name="Dew I."/>
            <person name="Evans C.A."/>
            <person name="Ferriera S."/>
            <person name="Flanigan M."/>
            <person name="Fosler C."/>
            <person name="Glodek A."/>
            <person name="Gu Z."/>
            <person name="Holt R.A."/>
            <person name="Jennings D."/>
            <person name="Kraft C.L."/>
            <person name="Lu F."/>
            <person name="Nguyen T."/>
            <person name="Nusskern D.R."/>
            <person name="Pfannkoch C.M."/>
            <person name="Sitter C."/>
            <person name="Sutton G.G."/>
            <person name="Venter J.C."/>
            <person name="Wang Z."/>
            <person name="Woodage T."/>
            <person name="Zheng X.H."/>
            <person name="Zhong F."/>
        </authorList>
    </citation>
    <scope>NUCLEOTIDE SEQUENCE [LARGE SCALE GENOMIC DNA]</scope>
    <source>
        <strain>BN</strain>
        <strain evidence="2">Sprague-Dawley</strain>
    </source>
</reference>
<proteinExistence type="predicted"/>
<dbReference type="EMBL" id="CH473953">
    <property type="protein sequence ID" value="EDM13120.1"/>
    <property type="molecule type" value="Genomic_DNA"/>
</dbReference>
<protein>
    <submittedName>
        <fullName evidence="1">RCG63631</fullName>
    </submittedName>
</protein>
<organism evidence="1 2">
    <name type="scientific">Rattus norvegicus</name>
    <name type="common">Rat</name>
    <dbReference type="NCBI Taxonomy" id="10116"/>
    <lineage>
        <taxon>Eukaryota</taxon>
        <taxon>Metazoa</taxon>
        <taxon>Chordata</taxon>
        <taxon>Craniata</taxon>
        <taxon>Vertebrata</taxon>
        <taxon>Euteleostomi</taxon>
        <taxon>Mammalia</taxon>
        <taxon>Eutheria</taxon>
        <taxon>Euarchontoglires</taxon>
        <taxon>Glires</taxon>
        <taxon>Rodentia</taxon>
        <taxon>Myomorpha</taxon>
        <taxon>Muroidea</taxon>
        <taxon>Muridae</taxon>
        <taxon>Murinae</taxon>
        <taxon>Rattus</taxon>
    </lineage>
</organism>
<name>A6I0Y9_RAT</name>
<accession>A6I0Y9</accession>
<gene>
    <name evidence="1" type="ORF">rCG_63631</name>
</gene>
<sequence length="36" mass="4043">MIVELPVGCEESVWLAGAEEEVREFKISLGYIGKPY</sequence>
<dbReference type="Proteomes" id="UP000234681">
    <property type="component" value="Chromosome 1"/>
</dbReference>
<dbReference type="AlphaFoldDB" id="A6I0Y9"/>
<evidence type="ECO:0000313" key="2">
    <source>
        <dbReference type="Proteomes" id="UP000234681"/>
    </source>
</evidence>
<evidence type="ECO:0000313" key="1">
    <source>
        <dbReference type="EMBL" id="EDM13120.1"/>
    </source>
</evidence>